<feature type="chain" id="PRO_5037096114" description="Cell wall binding repeat-containing protein" evidence="2">
    <location>
        <begin position="28"/>
        <end position="1636"/>
    </location>
</feature>
<organism evidence="3 4">
    <name type="scientific">Oribacterium sinus</name>
    <dbReference type="NCBI Taxonomy" id="237576"/>
    <lineage>
        <taxon>Bacteria</taxon>
        <taxon>Bacillati</taxon>
        <taxon>Bacillota</taxon>
        <taxon>Clostridia</taxon>
        <taxon>Lachnospirales</taxon>
        <taxon>Lachnospiraceae</taxon>
        <taxon>Oribacterium</taxon>
    </lineage>
</organism>
<sequence length="1636" mass="178256">MVRKGWKNAAILTAMSLMLLPTFQAYAVTSRQNTNGNFVEEEGNWRFKTPEGSKLEGWVVSNNEWYYLDPATGNLRSGWLRLSDGQTYFLYTIHDGNFGKAVNGWNWIDGYCYYFETADNGQNGILKTNGRTADGYLVDAAGRWVNESTGEAVYEAGKGLPSSESDQQVAGANRPIPQVAGVSRGSGTSASSTGSGSGSRGSSSASGSGSGSRRGSSSASGNSAVNNGSGNAGNNANNGSANTENHAGTDSNNNNNSNTDQNQASINQETKTAVNAEKTKAVHTELGDFVSVVFNEGSISDYDVFVDGVDITAALTNVDDEGKIVKWISTVASPKTLAVKKKGTEETVQTISLNKGTATEAVEAGNPEDAPKYLLTRGRVSIYDYYLGPKDKEGKEKLYPSTTTFDLAESRKENSKNVSTQYYVKPVAIDAQGRGIDGQQLVAKFSLSGEEQTKWFEGIDKIALLSYDDNVIINENLTHSVSTEKTKYGTNGVITIPTNQGNMRNHGLYLLNIHSSYTEETVTIPVEFVKAAKFSLKLQAQSNNAKQGERVGFDVVGENGATFGNDLKVDNMQVTLIKPDGTSHNLTYINDFFNFINYFIVYGTGGEDGKTVNTDQVGTYTLKVRYAGYQEMETKFEIFPGKAVNTEDSDSEKEARTAARKKSTGSSSASSGKKADSVSAATAGSIGKKKNSKKKASEVDSTSSATGGGSTHYDARVIFNYDLLSNALLLNELNLLNSDAAAVVEQYYNMAIDDSSYLYNEGAESFYSYRDYLNANAEKRRAGGKLLSFKDFIATAQKKDYNGPSQVLNVLEDGRLGALSDFKLVKGEKTPSFTGTTTEVGGEFSLKTEDKEYLKAITGITVDGQSANLLNSYNKLVEIKPEEGTILVHRSAFNFYNVPELSTHTLRISAGSKYRNVELKLQFKEKADNLQFHVEGEAVTEKDVVLSLGTSEEAKKALENFVGIQLKMPNSSDLRTVFDAMAGGKSGNDYYVLDKEKGTITLKAGLFKEAGEYQFFVKVLNRSKNLSGKIDVKENVDTPTNPDENANTEGHPETASFEAVNEKDKDNNFRTLSFTGLKREELHAYLQNIKAVRVNGEDYTEAFSALHIEEKQYIAISSKGDSYQDTLRLDKTSLVEGENKVVIELKDKTKKTFKVNLSSEKNNTSNTENGNASALKAKEITMAKSFYGKVESYAVLFEGDSKEVQAKLDQIESVSLNGNALDQASAFAGGFGSFPENSYAVKNVVGAYGSTPSLQLSAKSVQEGTNRLLVKFTDGKTLSLNFDQDGKIVEEAAAVEEKEFGIASIKKSKSFLFGSKLEVKFKNMDQKAMAAFEKTVQSVSLNGKSLNKEIHSGSKEGSYHFALITDAYGGVDHLILSPEDAKEKVNTLVIEAEGYKSLTVKFDQDGNILEDEGEETVKDNRLEVVEKRESRNGVKYFALSFPEMSEEEAAAYLAKLSKVTVNGVKYTLSKTSPYKLFDKQYFADKKGTESTLNAALALTQAGGVKIGENEVVLETKDGESQSYLFTVEALDAPAFKEATQKNTGEVEIFFTGKAADINAYLKRDQITVTVNGKKLELQGYYTNLKYSPAIGVIEAAYFGRANQFYIGKDALQAGENTVTISSPDYKEQSFSFTYEK</sequence>
<dbReference type="EMBL" id="JABZRA010000005">
    <property type="protein sequence ID" value="MBF1271952.1"/>
    <property type="molecule type" value="Genomic_DNA"/>
</dbReference>
<feature type="compositionally biased region" description="Polar residues" evidence="1">
    <location>
        <begin position="1037"/>
        <end position="1048"/>
    </location>
</feature>
<evidence type="ECO:0000313" key="3">
    <source>
        <dbReference type="EMBL" id="MBF1271952.1"/>
    </source>
</evidence>
<comment type="caution">
    <text evidence="3">The sequence shown here is derived from an EMBL/GenBank/DDBJ whole genome shotgun (WGS) entry which is preliminary data.</text>
</comment>
<feature type="compositionally biased region" description="Low complexity" evidence="1">
    <location>
        <begin position="180"/>
        <end position="242"/>
    </location>
</feature>
<gene>
    <name evidence="3" type="ORF">HXM90_00810</name>
</gene>
<feature type="region of interest" description="Disordered" evidence="1">
    <location>
        <begin position="177"/>
        <end position="262"/>
    </location>
</feature>
<evidence type="ECO:0000313" key="4">
    <source>
        <dbReference type="Proteomes" id="UP000775770"/>
    </source>
</evidence>
<name>A0A930GX06_9FIRM</name>
<proteinExistence type="predicted"/>
<feature type="compositionally biased region" description="Low complexity" evidence="1">
    <location>
        <begin position="249"/>
        <end position="262"/>
    </location>
</feature>
<evidence type="ECO:0000256" key="2">
    <source>
        <dbReference type="SAM" id="SignalP"/>
    </source>
</evidence>
<feature type="region of interest" description="Disordered" evidence="1">
    <location>
        <begin position="645"/>
        <end position="676"/>
    </location>
</feature>
<evidence type="ECO:0008006" key="5">
    <source>
        <dbReference type="Google" id="ProtNLM"/>
    </source>
</evidence>
<feature type="region of interest" description="Disordered" evidence="1">
    <location>
        <begin position="689"/>
        <end position="708"/>
    </location>
</feature>
<feature type="region of interest" description="Disordered" evidence="1">
    <location>
        <begin position="1033"/>
        <end position="1062"/>
    </location>
</feature>
<evidence type="ECO:0000256" key="1">
    <source>
        <dbReference type="SAM" id="MobiDB-lite"/>
    </source>
</evidence>
<feature type="signal peptide" evidence="2">
    <location>
        <begin position="1"/>
        <end position="27"/>
    </location>
</feature>
<dbReference type="Proteomes" id="UP000775770">
    <property type="component" value="Unassembled WGS sequence"/>
</dbReference>
<feature type="compositionally biased region" description="Low complexity" evidence="1">
    <location>
        <begin position="664"/>
        <end position="676"/>
    </location>
</feature>
<accession>A0A930GX06</accession>
<protein>
    <recommendedName>
        <fullName evidence="5">Cell wall binding repeat-containing protein</fullName>
    </recommendedName>
</protein>
<dbReference type="Gene3D" id="2.10.270.10">
    <property type="entry name" value="Cholin Binding"/>
    <property type="match status" value="1"/>
</dbReference>
<dbReference type="SUPFAM" id="SSF69360">
    <property type="entry name" value="Cell wall binding repeat"/>
    <property type="match status" value="1"/>
</dbReference>
<reference evidence="3" key="1">
    <citation type="submission" date="2020-04" db="EMBL/GenBank/DDBJ databases">
        <title>Deep metagenomics examines the oral microbiome during advanced dental caries in children, revealing novel taxa and co-occurrences with host molecules.</title>
        <authorList>
            <person name="Baker J.L."/>
            <person name="Morton J.T."/>
            <person name="Dinis M."/>
            <person name="Alvarez R."/>
            <person name="Tran N.C."/>
            <person name="Knight R."/>
            <person name="Edlund A."/>
        </authorList>
    </citation>
    <scope>NUCLEOTIDE SEQUENCE</scope>
    <source>
        <strain evidence="3">JCVI_38_bin.19</strain>
    </source>
</reference>
<dbReference type="RefSeq" id="WP_304069499.1">
    <property type="nucleotide sequence ID" value="NZ_JABZRA010000005.1"/>
</dbReference>
<keyword evidence="2" id="KW-0732">Signal</keyword>